<dbReference type="GeneID" id="4155871"/>
<accession>Q1A4N4</accession>
<reference evidence="1 2" key="1">
    <citation type="journal article" date="2006" name="J. Gen. Virol.">
        <title>Sequence analysis of the Choristoneura occidentalis granulovirus genome.</title>
        <authorList>
            <person name="Escasa S.R."/>
            <person name="Lauzon H.A.M."/>
            <person name="Mathur A.C."/>
            <person name="Krell P.J."/>
            <person name="Arif B.M."/>
        </authorList>
    </citation>
    <scope>NUCLEOTIDE SEQUENCE [LARGE SCALE GENOMIC DNA]</scope>
</reference>
<proteinExistence type="predicted"/>
<protein>
    <submittedName>
        <fullName evidence="1">Uncharacterized protein</fullName>
    </submittedName>
</protein>
<organism evidence="1 2">
    <name type="scientific">Choristoneura occidentalis granulovirus</name>
    <dbReference type="NCBI Taxonomy" id="364745"/>
    <lineage>
        <taxon>Viruses</taxon>
        <taxon>Viruses incertae sedis</taxon>
        <taxon>Naldaviricetes</taxon>
        <taxon>Lefavirales</taxon>
        <taxon>Baculoviridae</taxon>
        <taxon>Betabaculovirus</taxon>
        <taxon>Betabaculovirus chofumiferanae</taxon>
    </lineage>
</organism>
<keyword evidence="2" id="KW-1185">Reference proteome</keyword>
<dbReference type="OrthoDB" id="29313at10239"/>
<evidence type="ECO:0000313" key="2">
    <source>
        <dbReference type="Proteomes" id="UP000202317"/>
    </source>
</evidence>
<name>Q1A4N4_9BBAC</name>
<dbReference type="EMBL" id="DQ333351">
    <property type="protein sequence ID" value="ABC61196.1"/>
    <property type="molecule type" value="Genomic_DNA"/>
</dbReference>
<dbReference type="KEGG" id="vg:4155871"/>
<dbReference type="RefSeq" id="YP_654483.1">
    <property type="nucleotide sequence ID" value="NC_008168.1"/>
</dbReference>
<dbReference type="Proteomes" id="UP000202317">
    <property type="component" value="Segment"/>
</dbReference>
<sequence>MTPVTDLHSLHKKYVTLYRYIDIFERDLPPPRLKRPLVYPPLDRLHNCDYTLINAYCNQIFAGINIRAQNNNLNSVKYERSTVNSD</sequence>
<evidence type="ECO:0000313" key="1">
    <source>
        <dbReference type="EMBL" id="ABC61196.1"/>
    </source>
</evidence>